<dbReference type="InterPro" id="IPR001789">
    <property type="entry name" value="Sig_transdc_resp-reg_receiver"/>
</dbReference>
<dbReference type="PATRIC" id="fig|1675527.3.peg.3133"/>
<dbReference type="GO" id="GO:0000160">
    <property type="term" value="P:phosphorelay signal transduction system"/>
    <property type="evidence" value="ECO:0007669"/>
    <property type="project" value="InterPro"/>
</dbReference>
<sequence length="162" mass="17561">MMKSSNAPEGPEGIAEHSVFEGHVALLLEDSRYVSRVVERILRLVGFEVITVAQPEQALQILDGPQEISLLVLDYVLQSPLSGLDVAVRAQERRAQTPIVFLTGYREDFLSKQTVLGLAHIKLLMKPVRAPVLVAAIKALVPPASDALTQGAHVAVASSSYR</sequence>
<feature type="modified residue" description="4-aspartylphosphate" evidence="2">
    <location>
        <position position="74"/>
    </location>
</feature>
<name>A0A0J9E8E0_9RHOB</name>
<proteinExistence type="predicted"/>
<keyword evidence="5" id="KW-1185">Reference proteome</keyword>
<dbReference type="PANTHER" id="PTHR44591:SF21">
    <property type="entry name" value="TWO-COMPONENT RESPONSE REGULATOR"/>
    <property type="match status" value="1"/>
</dbReference>
<dbReference type="PROSITE" id="PS50110">
    <property type="entry name" value="RESPONSE_REGULATORY"/>
    <property type="match status" value="1"/>
</dbReference>
<dbReference type="PANTHER" id="PTHR44591">
    <property type="entry name" value="STRESS RESPONSE REGULATOR PROTEIN 1"/>
    <property type="match status" value="1"/>
</dbReference>
<comment type="caution">
    <text evidence="4">The sequence shown here is derived from an EMBL/GenBank/DDBJ whole genome shotgun (WGS) entry which is preliminary data.</text>
</comment>
<dbReference type="CDD" id="cd00156">
    <property type="entry name" value="REC"/>
    <property type="match status" value="1"/>
</dbReference>
<evidence type="ECO:0000313" key="5">
    <source>
        <dbReference type="Proteomes" id="UP000037178"/>
    </source>
</evidence>
<gene>
    <name evidence="4" type="ORF">AIOL_002994</name>
</gene>
<evidence type="ECO:0000313" key="4">
    <source>
        <dbReference type="EMBL" id="KMW58024.1"/>
    </source>
</evidence>
<dbReference type="SUPFAM" id="SSF52172">
    <property type="entry name" value="CheY-like"/>
    <property type="match status" value="1"/>
</dbReference>
<dbReference type="InterPro" id="IPR011006">
    <property type="entry name" value="CheY-like_superfamily"/>
</dbReference>
<evidence type="ECO:0000256" key="2">
    <source>
        <dbReference type="PROSITE-ProRule" id="PRU00169"/>
    </source>
</evidence>
<dbReference type="InterPro" id="IPR050595">
    <property type="entry name" value="Bact_response_regulator"/>
</dbReference>
<dbReference type="Pfam" id="PF00072">
    <property type="entry name" value="Response_reg"/>
    <property type="match status" value="1"/>
</dbReference>
<dbReference type="SMART" id="SM00448">
    <property type="entry name" value="REC"/>
    <property type="match status" value="1"/>
</dbReference>
<feature type="domain" description="Response regulatory" evidence="3">
    <location>
        <begin position="24"/>
        <end position="141"/>
    </location>
</feature>
<dbReference type="Proteomes" id="UP000037178">
    <property type="component" value="Unassembled WGS sequence"/>
</dbReference>
<reference evidence="4 5" key="1">
    <citation type="submission" date="2015-06" db="EMBL/GenBank/DDBJ databases">
        <title>Draft genome sequence of an Alphaproteobacteria species associated to the Mediterranean sponge Oscarella lobularis.</title>
        <authorList>
            <person name="Jourda C."/>
            <person name="Santini S."/>
            <person name="Claverie J.-M."/>
        </authorList>
    </citation>
    <scope>NUCLEOTIDE SEQUENCE [LARGE SCALE GENOMIC DNA]</scope>
    <source>
        <strain evidence="4">IGS</strain>
    </source>
</reference>
<dbReference type="Gene3D" id="3.40.50.2300">
    <property type="match status" value="1"/>
</dbReference>
<dbReference type="AlphaFoldDB" id="A0A0J9E8E0"/>
<evidence type="ECO:0000256" key="1">
    <source>
        <dbReference type="ARBA" id="ARBA00022553"/>
    </source>
</evidence>
<dbReference type="STRING" id="1675527.AIOL_002994"/>
<dbReference type="OrthoDB" id="9786101at2"/>
<evidence type="ECO:0000259" key="3">
    <source>
        <dbReference type="PROSITE" id="PS50110"/>
    </source>
</evidence>
<accession>A0A0J9E8E0</accession>
<protein>
    <submittedName>
        <fullName evidence="4">FixL</fullName>
    </submittedName>
</protein>
<dbReference type="EMBL" id="LFTY01000002">
    <property type="protein sequence ID" value="KMW58024.1"/>
    <property type="molecule type" value="Genomic_DNA"/>
</dbReference>
<keyword evidence="1 2" id="KW-0597">Phosphoprotein</keyword>
<organism evidence="4 5">
    <name type="scientific">Candidatus Rhodobacter oscarellae</name>
    <dbReference type="NCBI Taxonomy" id="1675527"/>
    <lineage>
        <taxon>Bacteria</taxon>
        <taxon>Pseudomonadati</taxon>
        <taxon>Pseudomonadota</taxon>
        <taxon>Alphaproteobacteria</taxon>
        <taxon>Rhodobacterales</taxon>
        <taxon>Rhodobacter group</taxon>
        <taxon>Rhodobacter</taxon>
    </lineage>
</organism>